<dbReference type="Gene3D" id="3.30.470.20">
    <property type="entry name" value="ATP-grasp fold, B domain"/>
    <property type="match status" value="1"/>
</dbReference>
<reference evidence="6" key="1">
    <citation type="submission" date="2021-01" db="EMBL/GenBank/DDBJ databases">
        <title>Whole genome shotgun sequence of Planotetraspora thailandica NBRC 104271.</title>
        <authorList>
            <person name="Komaki H."/>
            <person name="Tamura T."/>
        </authorList>
    </citation>
    <scope>NUCLEOTIDE SEQUENCE</scope>
    <source>
        <strain evidence="6">NBRC 104271</strain>
    </source>
</reference>
<comment type="caution">
    <text evidence="6">The sequence shown here is derived from an EMBL/GenBank/DDBJ whole genome shotgun (WGS) entry which is preliminary data.</text>
</comment>
<keyword evidence="6" id="KW-0456">Lyase</keyword>
<evidence type="ECO:0000259" key="5">
    <source>
        <dbReference type="PROSITE" id="PS50975"/>
    </source>
</evidence>
<dbReference type="PANTHER" id="PTHR43585">
    <property type="entry name" value="FUMIPYRROLE BIOSYNTHESIS PROTEIN C"/>
    <property type="match status" value="1"/>
</dbReference>
<name>A0A8J3Y0V6_9ACTN</name>
<dbReference type="InterPro" id="IPR052032">
    <property type="entry name" value="ATP-dep_AA_Ligase"/>
</dbReference>
<accession>A0A8J3Y0V6</accession>
<dbReference type="SUPFAM" id="SSF56059">
    <property type="entry name" value="Glutathione synthetase ATP-binding domain-like"/>
    <property type="match status" value="1"/>
</dbReference>
<evidence type="ECO:0000313" key="6">
    <source>
        <dbReference type="EMBL" id="GII58788.1"/>
    </source>
</evidence>
<gene>
    <name evidence="6" type="ORF">Pth03_71770</name>
</gene>
<dbReference type="PROSITE" id="PS50975">
    <property type="entry name" value="ATP_GRASP"/>
    <property type="match status" value="1"/>
</dbReference>
<evidence type="ECO:0000256" key="2">
    <source>
        <dbReference type="ARBA" id="ARBA00022741"/>
    </source>
</evidence>
<dbReference type="AlphaFoldDB" id="A0A8J3Y0V6"/>
<protein>
    <submittedName>
        <fullName evidence="6">Argininosuccinate lyase</fullName>
    </submittedName>
</protein>
<keyword evidence="2 4" id="KW-0547">Nucleotide-binding</keyword>
<dbReference type="GO" id="GO:0005524">
    <property type="term" value="F:ATP binding"/>
    <property type="evidence" value="ECO:0007669"/>
    <property type="project" value="UniProtKB-UniRule"/>
</dbReference>
<dbReference type="PANTHER" id="PTHR43585:SF2">
    <property type="entry name" value="ATP-GRASP ENZYME FSQD"/>
    <property type="match status" value="1"/>
</dbReference>
<dbReference type="Pfam" id="PF13535">
    <property type="entry name" value="ATP-grasp_4"/>
    <property type="match status" value="1"/>
</dbReference>
<organism evidence="6 7">
    <name type="scientific">Planotetraspora thailandica</name>
    <dbReference type="NCBI Taxonomy" id="487172"/>
    <lineage>
        <taxon>Bacteria</taxon>
        <taxon>Bacillati</taxon>
        <taxon>Actinomycetota</taxon>
        <taxon>Actinomycetes</taxon>
        <taxon>Streptosporangiales</taxon>
        <taxon>Streptosporangiaceae</taxon>
        <taxon>Planotetraspora</taxon>
    </lineage>
</organism>
<dbReference type="RefSeq" id="WP_203948878.1">
    <property type="nucleotide sequence ID" value="NZ_BOOR01000071.1"/>
</dbReference>
<keyword evidence="3 4" id="KW-0067">ATP-binding</keyword>
<proteinExistence type="predicted"/>
<dbReference type="Proteomes" id="UP000605992">
    <property type="component" value="Unassembled WGS sequence"/>
</dbReference>
<dbReference type="Pfam" id="PF18603">
    <property type="entry name" value="LAL_C2"/>
    <property type="match status" value="1"/>
</dbReference>
<dbReference type="GO" id="GO:0016829">
    <property type="term" value="F:lyase activity"/>
    <property type="evidence" value="ECO:0007669"/>
    <property type="project" value="UniProtKB-KW"/>
</dbReference>
<feature type="domain" description="ATP-grasp" evidence="5">
    <location>
        <begin position="113"/>
        <end position="307"/>
    </location>
</feature>
<evidence type="ECO:0000313" key="7">
    <source>
        <dbReference type="Proteomes" id="UP000605992"/>
    </source>
</evidence>
<dbReference type="InterPro" id="IPR011761">
    <property type="entry name" value="ATP-grasp"/>
</dbReference>
<dbReference type="GO" id="GO:0016874">
    <property type="term" value="F:ligase activity"/>
    <property type="evidence" value="ECO:0007669"/>
    <property type="project" value="UniProtKB-KW"/>
</dbReference>
<evidence type="ECO:0000256" key="4">
    <source>
        <dbReference type="PROSITE-ProRule" id="PRU00409"/>
    </source>
</evidence>
<dbReference type="Gene3D" id="3.40.50.20">
    <property type="match status" value="1"/>
</dbReference>
<evidence type="ECO:0000256" key="3">
    <source>
        <dbReference type="ARBA" id="ARBA00022840"/>
    </source>
</evidence>
<dbReference type="InterPro" id="IPR040570">
    <property type="entry name" value="LAL_C2"/>
</dbReference>
<dbReference type="GO" id="GO:0046872">
    <property type="term" value="F:metal ion binding"/>
    <property type="evidence" value="ECO:0007669"/>
    <property type="project" value="InterPro"/>
</dbReference>
<keyword evidence="1" id="KW-0436">Ligase</keyword>
<evidence type="ECO:0000256" key="1">
    <source>
        <dbReference type="ARBA" id="ARBA00022598"/>
    </source>
</evidence>
<keyword evidence="7" id="KW-1185">Reference proteome</keyword>
<sequence>MAIAVVETVNFGLRYLVEAAAGRGHEVILLTGDRSRYTYEFSSGLADEIDIIDIDTTDVDKMVEILREVPDLAGVVRMTDRWSLQALAVAQRLGLPYQSAAAVELMRNKALLRRHLYDNGFSRSPGLTVHPRTADLEELTRILPFPCVVKDVAGSASQNVWLVRNSKELACVLTVAREADDLRGEALAVEPYFIGPMYSAETVSWKGETKIIGVSSRALSPEPYFREEISSFPVLFPEAKQAALAEWISEILSSVDYDGVTHTEFIVTTEGFEIVEINARIGGALIGECVNRSLGINFHSAFVDLALGRRPQVMDIRPEIRQGATAVAIYAPRTGVFEAIDGTGTLSDHPGAPELYLGRSSGEVIPTTIDQRGGIGLVIANGETAELSLQNAMSAAGKLTVRMRGGSRAQDV</sequence>
<dbReference type="EMBL" id="BOOR01000071">
    <property type="protein sequence ID" value="GII58788.1"/>
    <property type="molecule type" value="Genomic_DNA"/>
</dbReference>